<name>A0A4W4EEK5_ELEEL</name>
<reference evidence="3" key="4">
    <citation type="submission" date="2025-08" db="UniProtKB">
        <authorList>
            <consortium name="Ensembl"/>
        </authorList>
    </citation>
    <scope>IDENTIFICATION</scope>
</reference>
<dbReference type="Proteomes" id="UP000314983">
    <property type="component" value="Chromosome 10"/>
</dbReference>
<dbReference type="OMA" id="YWHDLYD"/>
<reference evidence="3" key="5">
    <citation type="submission" date="2025-09" db="UniProtKB">
        <authorList>
            <consortium name="Ensembl"/>
        </authorList>
    </citation>
    <scope>IDENTIFICATION</scope>
</reference>
<dbReference type="Ensembl" id="ENSEEET00000010270.2">
    <property type="protein sequence ID" value="ENSEEEP00000010148.2"/>
    <property type="gene ID" value="ENSEEEG00000005146.2"/>
</dbReference>
<dbReference type="InterPro" id="IPR040441">
    <property type="entry name" value="CFA20/CFAP20DC"/>
</dbReference>
<evidence type="ECO:0000259" key="2">
    <source>
        <dbReference type="Pfam" id="PF05018"/>
    </source>
</evidence>
<dbReference type="InterPro" id="IPR015943">
    <property type="entry name" value="WD40/YVTN_repeat-like_dom_sf"/>
</dbReference>
<sequence>MSSRAWQHPYVNVFKHVKLEEWKKANKEGDVTTYMDKMLKCSVFRIRGSIPASNFILLPKTSSQSLGLTGRYFYLLFRPTPNKHFVVHLDVAAEEGQVIRVSFSNLFKEFKSTATWLQFPLLCGAASGSVYESTAKTAKDGLVGPTPASVRWTCLVMDLRYVLSIYLNRTHSHLKSIRLCANMVTKNVITSDLLLDPGLSFSEFRQAGMVLSEGTAPMPREMCFPVPKGSTQDGALLGASEGLYREESRCVSISKNVQDRVSLIQQITTPKPVSVHVQHALLLTSSLPELTSMPFKNSNSPRLAGLGSQGQEEDNSVTRDDGDGVHVFAHCNSEDDVTAGSTDNEEVAVVNAAVPQPLHLASTKPAKQRYKLHPDPILKLNKIIGFGGATMRCAAWAHDGEEVVYPCHAIIVSMKVLSGHQRFFIGHTDKVCNTHKHTYCMHVWHME</sequence>
<dbReference type="AlphaFoldDB" id="A0A4W4EEK5"/>
<dbReference type="GeneTree" id="ENSGT00940000171912"/>
<dbReference type="STRING" id="8005.ENSEEEP00000010148"/>
<dbReference type="PANTHER" id="PTHR12458">
    <property type="entry name" value="ORF PROTEIN"/>
    <property type="match status" value="1"/>
</dbReference>
<protein>
    <recommendedName>
        <fullName evidence="2">CFA20 domain-containing protein</fullName>
    </recommendedName>
</protein>
<evidence type="ECO:0000313" key="3">
    <source>
        <dbReference type="Ensembl" id="ENSEEEP00000010148.2"/>
    </source>
</evidence>
<accession>A0A4W4EEK5</accession>
<dbReference type="InterPro" id="IPR007714">
    <property type="entry name" value="CFA20_dom"/>
</dbReference>
<evidence type="ECO:0000313" key="4">
    <source>
        <dbReference type="Proteomes" id="UP000314983"/>
    </source>
</evidence>
<reference evidence="4" key="2">
    <citation type="journal article" date="2017" name="Sci. Adv.">
        <title>A tail of two voltages: Proteomic comparison of the three electric organs of the electric eel.</title>
        <authorList>
            <person name="Traeger L.L."/>
            <person name="Sabat G."/>
            <person name="Barrett-Wilt G.A."/>
            <person name="Wells G.B."/>
            <person name="Sussman M.R."/>
        </authorList>
    </citation>
    <scope>NUCLEOTIDE SEQUENCE [LARGE SCALE GENOMIC DNA]</scope>
</reference>
<keyword evidence="4" id="KW-1185">Reference proteome</keyword>
<reference evidence="4" key="1">
    <citation type="journal article" date="2014" name="Science">
        <title>Nonhuman genetics. Genomic basis for the convergent evolution of electric organs.</title>
        <authorList>
            <person name="Gallant J.R."/>
            <person name="Traeger L.L."/>
            <person name="Volkening J.D."/>
            <person name="Moffett H."/>
            <person name="Chen P.H."/>
            <person name="Novina C.D."/>
            <person name="Phillips G.N.Jr."/>
            <person name="Anand R."/>
            <person name="Wells G.B."/>
            <person name="Pinch M."/>
            <person name="Guth R."/>
            <person name="Unguez G.A."/>
            <person name="Albert J.S."/>
            <person name="Zakon H.H."/>
            <person name="Samanta M.P."/>
            <person name="Sussman M.R."/>
        </authorList>
    </citation>
    <scope>NUCLEOTIDE SEQUENCE [LARGE SCALE GENOMIC DNA]</scope>
</reference>
<feature type="domain" description="CFA20" evidence="2">
    <location>
        <begin position="1"/>
        <end position="121"/>
    </location>
</feature>
<dbReference type="Gene3D" id="2.130.10.10">
    <property type="entry name" value="YVTN repeat-like/Quinoprotein amine dehydrogenase"/>
    <property type="match status" value="2"/>
</dbReference>
<organism evidence="3 4">
    <name type="scientific">Electrophorus electricus</name>
    <name type="common">Electric eel</name>
    <name type="synonym">Gymnotus electricus</name>
    <dbReference type="NCBI Taxonomy" id="8005"/>
    <lineage>
        <taxon>Eukaryota</taxon>
        <taxon>Metazoa</taxon>
        <taxon>Chordata</taxon>
        <taxon>Craniata</taxon>
        <taxon>Vertebrata</taxon>
        <taxon>Euteleostomi</taxon>
        <taxon>Actinopterygii</taxon>
        <taxon>Neopterygii</taxon>
        <taxon>Teleostei</taxon>
        <taxon>Ostariophysi</taxon>
        <taxon>Gymnotiformes</taxon>
        <taxon>Gymnotoidei</taxon>
        <taxon>Gymnotidae</taxon>
        <taxon>Electrophorus</taxon>
    </lineage>
</organism>
<evidence type="ECO:0000256" key="1">
    <source>
        <dbReference type="SAM" id="MobiDB-lite"/>
    </source>
</evidence>
<reference evidence="3" key="3">
    <citation type="submission" date="2020-05" db="EMBL/GenBank/DDBJ databases">
        <title>Electrophorus electricus (electric eel) genome, fEleEle1, primary haplotype.</title>
        <authorList>
            <person name="Myers G."/>
            <person name="Meyer A."/>
            <person name="Fedrigo O."/>
            <person name="Formenti G."/>
            <person name="Rhie A."/>
            <person name="Tracey A."/>
            <person name="Sims Y."/>
            <person name="Jarvis E.D."/>
        </authorList>
    </citation>
    <scope>NUCLEOTIDE SEQUENCE [LARGE SCALE GENOMIC DNA]</scope>
</reference>
<feature type="region of interest" description="Disordered" evidence="1">
    <location>
        <begin position="294"/>
        <end position="323"/>
    </location>
</feature>
<proteinExistence type="predicted"/>
<dbReference type="Pfam" id="PF05018">
    <property type="entry name" value="CFA20_dom"/>
    <property type="match status" value="1"/>
</dbReference>